<dbReference type="GO" id="GO:0016491">
    <property type="term" value="F:oxidoreductase activity"/>
    <property type="evidence" value="ECO:0007669"/>
    <property type="project" value="TreeGrafter"/>
</dbReference>
<dbReference type="PANTHER" id="PTHR12697">
    <property type="entry name" value="PBS LYASE HEAT-LIKE PROTEIN"/>
    <property type="match status" value="1"/>
</dbReference>
<dbReference type="PANTHER" id="PTHR12697:SF5">
    <property type="entry name" value="DEOXYHYPUSINE HYDROXYLASE"/>
    <property type="match status" value="1"/>
</dbReference>
<evidence type="ECO:0000313" key="2">
    <source>
        <dbReference type="EMBL" id="QDT41954.1"/>
    </source>
</evidence>
<dbReference type="InterPro" id="IPR011989">
    <property type="entry name" value="ARM-like"/>
</dbReference>
<keyword evidence="1" id="KW-0677">Repeat</keyword>
<evidence type="ECO:0000313" key="3">
    <source>
        <dbReference type="Proteomes" id="UP000317171"/>
    </source>
</evidence>
<dbReference type="EMBL" id="CP036269">
    <property type="protein sequence ID" value="QDT41954.1"/>
    <property type="molecule type" value="Genomic_DNA"/>
</dbReference>
<dbReference type="Gene3D" id="1.25.10.10">
    <property type="entry name" value="Leucine-rich Repeat Variant"/>
    <property type="match status" value="2"/>
</dbReference>
<organism evidence="2 3">
    <name type="scientific">Gimesia alba</name>
    <dbReference type="NCBI Taxonomy" id="2527973"/>
    <lineage>
        <taxon>Bacteria</taxon>
        <taxon>Pseudomonadati</taxon>
        <taxon>Planctomycetota</taxon>
        <taxon>Planctomycetia</taxon>
        <taxon>Planctomycetales</taxon>
        <taxon>Planctomycetaceae</taxon>
        <taxon>Gimesia</taxon>
    </lineage>
</organism>
<dbReference type="InterPro" id="IPR000357">
    <property type="entry name" value="HEAT"/>
</dbReference>
<dbReference type="InterPro" id="IPR004155">
    <property type="entry name" value="PBS_lyase_HEAT"/>
</dbReference>
<name>A0A517RDL9_9PLAN</name>
<dbReference type="KEGG" id="gaz:Pan241w_20340"/>
<evidence type="ECO:0000256" key="1">
    <source>
        <dbReference type="ARBA" id="ARBA00022737"/>
    </source>
</evidence>
<dbReference type="SUPFAM" id="SSF48371">
    <property type="entry name" value="ARM repeat"/>
    <property type="match status" value="1"/>
</dbReference>
<proteinExistence type="predicted"/>
<keyword evidence="3" id="KW-1185">Reference proteome</keyword>
<gene>
    <name evidence="2" type="ORF">Pan241w_20340</name>
</gene>
<dbReference type="Pfam" id="PF02985">
    <property type="entry name" value="HEAT"/>
    <property type="match status" value="1"/>
</dbReference>
<dbReference type="SMART" id="SM00567">
    <property type="entry name" value="EZ_HEAT"/>
    <property type="match status" value="5"/>
</dbReference>
<dbReference type="AlphaFoldDB" id="A0A517RDL9"/>
<reference evidence="2 3" key="1">
    <citation type="submission" date="2019-02" db="EMBL/GenBank/DDBJ databases">
        <title>Deep-cultivation of Planctomycetes and their phenomic and genomic characterization uncovers novel biology.</title>
        <authorList>
            <person name="Wiegand S."/>
            <person name="Jogler M."/>
            <person name="Boedeker C."/>
            <person name="Pinto D."/>
            <person name="Vollmers J."/>
            <person name="Rivas-Marin E."/>
            <person name="Kohn T."/>
            <person name="Peeters S.H."/>
            <person name="Heuer A."/>
            <person name="Rast P."/>
            <person name="Oberbeckmann S."/>
            <person name="Bunk B."/>
            <person name="Jeske O."/>
            <person name="Meyerdierks A."/>
            <person name="Storesund J.E."/>
            <person name="Kallscheuer N."/>
            <person name="Luecker S."/>
            <person name="Lage O.M."/>
            <person name="Pohl T."/>
            <person name="Merkel B.J."/>
            <person name="Hornburger P."/>
            <person name="Mueller R.-W."/>
            <person name="Bruemmer F."/>
            <person name="Labrenz M."/>
            <person name="Spormann A.M."/>
            <person name="Op den Camp H."/>
            <person name="Overmann J."/>
            <person name="Amann R."/>
            <person name="Jetten M.S.M."/>
            <person name="Mascher T."/>
            <person name="Medema M.H."/>
            <person name="Devos D.P."/>
            <person name="Kaster A.-K."/>
            <person name="Ovreas L."/>
            <person name="Rohde M."/>
            <person name="Galperin M.Y."/>
            <person name="Jogler C."/>
        </authorList>
    </citation>
    <scope>NUCLEOTIDE SEQUENCE [LARGE SCALE GENOMIC DNA]</scope>
    <source>
        <strain evidence="2 3">Pan241w</strain>
    </source>
</reference>
<dbReference type="Proteomes" id="UP000317171">
    <property type="component" value="Chromosome"/>
</dbReference>
<protein>
    <submittedName>
        <fullName evidence="2">HEAT repeat protein</fullName>
    </submittedName>
</protein>
<sequence length="282" mass="30930">MVTDLLQIQCLLVFLCCLLLATQLRADEVTELVNLLQSDNPKVRYAAARSLKALGPKARIAIKPLIAALNDPGKPVDVEFNFFGPRVQDVASEVLVEIGPPAVPSLIKALSHRDKTVRQYAAKTLGEIGPPANHSFNALKNLLTDDDEWVRWDAVRAVGKVGVTPQKAVPLLESVFRRSKEEDFVREAALTTLHDADPKGTLAIPLLVEGLKNANGDIVAASAQTLGKFHGRAQSAVRDLNDHLLTKKRRWDAYYDVGYTRGCLITSKKVNGLARLLHEVFS</sequence>
<dbReference type="Pfam" id="PF13646">
    <property type="entry name" value="HEAT_2"/>
    <property type="match status" value="1"/>
</dbReference>
<dbReference type="OrthoDB" id="291116at2"/>
<accession>A0A517RDL9</accession>
<dbReference type="InterPro" id="IPR016024">
    <property type="entry name" value="ARM-type_fold"/>
</dbReference>
<dbReference type="RefSeq" id="WP_145214357.1">
    <property type="nucleotide sequence ID" value="NZ_CP036269.1"/>
</dbReference>